<keyword evidence="6" id="KW-0645">Protease</keyword>
<evidence type="ECO:0000256" key="4">
    <source>
        <dbReference type="ARBA" id="ARBA00022490"/>
    </source>
</evidence>
<dbReference type="InterPro" id="IPR033139">
    <property type="entry name" value="Caspase_cys_AS"/>
</dbReference>
<evidence type="ECO:0000259" key="20">
    <source>
        <dbReference type="PROSITE" id="PS50208"/>
    </source>
</evidence>
<keyword evidence="10" id="KW-0788">Thiol protease</keyword>
<reference evidence="21" key="2">
    <citation type="submission" date="2025-09" db="UniProtKB">
        <authorList>
            <consortium name="Ensembl"/>
        </authorList>
    </citation>
    <scope>IDENTIFICATION</scope>
</reference>
<evidence type="ECO:0000256" key="13">
    <source>
        <dbReference type="ARBA" id="ARBA00051626"/>
    </source>
</evidence>
<dbReference type="InterPro" id="IPR015917">
    <property type="entry name" value="Pept_C14A"/>
</dbReference>
<dbReference type="PROSITE" id="PS01122">
    <property type="entry name" value="CASPASE_CYS"/>
    <property type="match status" value="1"/>
</dbReference>
<evidence type="ECO:0000313" key="22">
    <source>
        <dbReference type="Proteomes" id="UP000694546"/>
    </source>
</evidence>
<dbReference type="PROSITE" id="PS50207">
    <property type="entry name" value="CASPASE_P10"/>
    <property type="match status" value="1"/>
</dbReference>
<evidence type="ECO:0000256" key="9">
    <source>
        <dbReference type="ARBA" id="ARBA00022801"/>
    </source>
</evidence>
<dbReference type="GeneID" id="115533114"/>
<keyword evidence="22" id="KW-1185">Reference proteome</keyword>
<dbReference type="InterPro" id="IPR029030">
    <property type="entry name" value="Caspase-like_dom_sf"/>
</dbReference>
<protein>
    <recommendedName>
        <fullName evidence="15">Caspase-8</fullName>
        <ecNumber evidence="14">3.4.22.61</ecNumber>
    </recommendedName>
</protein>
<dbReference type="GO" id="GO:0032991">
    <property type="term" value="C:protein-containing complex"/>
    <property type="evidence" value="ECO:0007669"/>
    <property type="project" value="UniProtKB-ARBA"/>
</dbReference>
<reference evidence="21" key="1">
    <citation type="submission" date="2025-08" db="UniProtKB">
        <authorList>
            <consortium name="Ensembl"/>
        </authorList>
    </citation>
    <scope>IDENTIFICATION</scope>
</reference>
<dbReference type="PROSITE" id="PS01121">
    <property type="entry name" value="CASPASE_HIS"/>
    <property type="match status" value="1"/>
</dbReference>
<dbReference type="PANTHER" id="PTHR48169">
    <property type="entry name" value="DED DOMAIN-CONTAINING PROTEIN"/>
    <property type="match status" value="1"/>
</dbReference>
<evidence type="ECO:0000256" key="1">
    <source>
        <dbReference type="ARBA" id="ARBA00004123"/>
    </source>
</evidence>
<evidence type="ECO:0000256" key="2">
    <source>
        <dbReference type="ARBA" id="ARBA00004496"/>
    </source>
</evidence>
<keyword evidence="5" id="KW-0597">Phosphoprotein</keyword>
<dbReference type="GO" id="GO:0004197">
    <property type="term" value="F:cysteine-type endopeptidase activity"/>
    <property type="evidence" value="ECO:0007669"/>
    <property type="project" value="InterPro"/>
</dbReference>
<dbReference type="GO" id="GO:0051604">
    <property type="term" value="P:protein maturation"/>
    <property type="evidence" value="ECO:0007669"/>
    <property type="project" value="UniProtKB-ARBA"/>
</dbReference>
<dbReference type="SMART" id="SM00031">
    <property type="entry name" value="DED"/>
    <property type="match status" value="2"/>
</dbReference>
<feature type="domain" description="DED" evidence="18">
    <location>
        <begin position="118"/>
        <end position="195"/>
    </location>
</feature>
<evidence type="ECO:0000256" key="14">
    <source>
        <dbReference type="ARBA" id="ARBA00066479"/>
    </source>
</evidence>
<dbReference type="KEGG" id="gmh:115533114"/>
<comment type="catalytic activity">
    <reaction evidence="13">
        <text>Strict requirement for Asp at position P1 and has a preferred cleavage sequence of (Leu/Asp/Val)-Glu-Thr-Asp-|-(Gly/Ser/Ala).</text>
        <dbReference type="EC" id="3.4.22.61"/>
    </reaction>
</comment>
<comment type="subcellular location">
    <subcellularLocation>
        <location evidence="2">Cytoplasm</location>
    </subcellularLocation>
    <subcellularLocation>
        <location evidence="1">Nucleus</location>
    </subcellularLocation>
</comment>
<evidence type="ECO:0000259" key="19">
    <source>
        <dbReference type="PROSITE" id="PS50207"/>
    </source>
</evidence>
<dbReference type="GO" id="GO:0005634">
    <property type="term" value="C:nucleus"/>
    <property type="evidence" value="ECO:0007669"/>
    <property type="project" value="UniProtKB-SubCell"/>
</dbReference>
<dbReference type="GO" id="GO:0006915">
    <property type="term" value="P:apoptotic process"/>
    <property type="evidence" value="ECO:0007669"/>
    <property type="project" value="UniProtKB-KW"/>
</dbReference>
<keyword evidence="8" id="KW-0677">Repeat</keyword>
<organism evidence="21 22">
    <name type="scientific">Gadus morhua</name>
    <name type="common">Atlantic cod</name>
    <dbReference type="NCBI Taxonomy" id="8049"/>
    <lineage>
        <taxon>Eukaryota</taxon>
        <taxon>Metazoa</taxon>
        <taxon>Chordata</taxon>
        <taxon>Craniata</taxon>
        <taxon>Vertebrata</taxon>
        <taxon>Euteleostomi</taxon>
        <taxon>Actinopterygii</taxon>
        <taxon>Neopterygii</taxon>
        <taxon>Teleostei</taxon>
        <taxon>Neoteleostei</taxon>
        <taxon>Acanthomorphata</taxon>
        <taxon>Zeiogadaria</taxon>
        <taxon>Gadariae</taxon>
        <taxon>Gadiformes</taxon>
        <taxon>Gadoidei</taxon>
        <taxon>Gadidae</taxon>
        <taxon>Gadus</taxon>
    </lineage>
</organism>
<feature type="region of interest" description="Disordered" evidence="17">
    <location>
        <begin position="215"/>
        <end position="256"/>
    </location>
</feature>
<keyword evidence="9" id="KW-0378">Hydrolase</keyword>
<feature type="compositionally biased region" description="Low complexity" evidence="17">
    <location>
        <begin position="224"/>
        <end position="237"/>
    </location>
</feature>
<sequence>MLSVSVKQSVCHINRVLLYTDRPEMEFRKKLLTVGMALSKDETEALAFLCTDILNRTVDPSSVESAVEFFDRLEAHGVLSEDHPFLLADLLDVIGRYRLLREFDLNCKRSTTRSLIPSYRKLLYQLSENITENDLKSIKFLLTKDLQRARLEPNVSTLEVFLALERKDLLSSSDLRLLEQILGQVCPVLLKDIQQFKATHGEQTPHLKGRIAQETGLDDLPPRSSSGISGHGTTTTSLLEGPPSEEIPASGHVEDPYLPQNLRLDLEQLSSLQLSDTQTENESHMHAVSSTETLSSSETNRAECHPQLPQAAEEDEEDQTVLAAYPMSGRERGFCWIVNNFDFSRSPGTQSKRMGTQIDEESLRHVFTWLGFQVEVVRDATRGQMLSSMRELASRDHSGMDCVACVVLSHGLEGGVYGVDGGVVSLEELQEPLNGRRCAYLRGKPKLFFIQACQGTQEQQAVPVQADGPGGHVDIFCDAGVQASERLTCREDFLTGMATVPSYVSLRHQKQGSWFIQSLCQNLVQMVPRGQDLVSILTKVNDDVSQMFDPTSSRRQMPQPAIFLRKRVVFPVPEGPLPSL</sequence>
<dbReference type="CDD" id="cd00032">
    <property type="entry name" value="CASc"/>
    <property type="match status" value="1"/>
</dbReference>
<dbReference type="GO" id="GO:0006508">
    <property type="term" value="P:proteolysis"/>
    <property type="evidence" value="ECO:0007669"/>
    <property type="project" value="UniProtKB-KW"/>
</dbReference>
<dbReference type="PANTHER" id="PTHR48169:SF7">
    <property type="entry name" value="CASPASE 10"/>
    <property type="match status" value="1"/>
</dbReference>
<dbReference type="InterPro" id="IPR011029">
    <property type="entry name" value="DEATH-like_dom_sf"/>
</dbReference>
<evidence type="ECO:0000256" key="17">
    <source>
        <dbReference type="SAM" id="MobiDB-lite"/>
    </source>
</evidence>
<dbReference type="GO" id="GO:0005737">
    <property type="term" value="C:cytoplasm"/>
    <property type="evidence" value="ECO:0007669"/>
    <property type="project" value="UniProtKB-SubCell"/>
</dbReference>
<keyword evidence="12" id="KW-0539">Nucleus</keyword>
<feature type="region of interest" description="Disordered" evidence="17">
    <location>
        <begin position="274"/>
        <end position="318"/>
    </location>
</feature>
<dbReference type="InterPro" id="IPR001875">
    <property type="entry name" value="DED_dom"/>
</dbReference>
<dbReference type="GeneTree" id="ENSGT00940000160994"/>
<dbReference type="FunFam" id="3.40.50.1460:FF:000008">
    <property type="entry name" value="caspase-8 isoform X1"/>
    <property type="match status" value="1"/>
</dbReference>
<keyword evidence="4" id="KW-0963">Cytoplasm</keyword>
<dbReference type="InterPro" id="IPR011600">
    <property type="entry name" value="Pept_C14_caspase"/>
</dbReference>
<feature type="compositionally biased region" description="Low complexity" evidence="17">
    <location>
        <begin position="289"/>
        <end position="299"/>
    </location>
</feature>
<dbReference type="InterPro" id="IPR016129">
    <property type="entry name" value="Caspase_his_AS"/>
</dbReference>
<dbReference type="Gene3D" id="1.10.533.10">
    <property type="entry name" value="Death Domain, Fas"/>
    <property type="match status" value="2"/>
</dbReference>
<keyword evidence="7" id="KW-0053">Apoptosis</keyword>
<evidence type="ECO:0000256" key="3">
    <source>
        <dbReference type="ARBA" id="ARBA00010134"/>
    </source>
</evidence>
<evidence type="ECO:0000256" key="16">
    <source>
        <dbReference type="RuleBase" id="RU003971"/>
    </source>
</evidence>
<gene>
    <name evidence="21" type="primary">LOC115533114</name>
</gene>
<dbReference type="SUPFAM" id="SSF47986">
    <property type="entry name" value="DEATH domain"/>
    <property type="match status" value="2"/>
</dbReference>
<evidence type="ECO:0000256" key="10">
    <source>
        <dbReference type="ARBA" id="ARBA00022807"/>
    </source>
</evidence>
<dbReference type="OMA" id="HTEARRC"/>
<dbReference type="RefSeq" id="XP_030199247.1">
    <property type="nucleotide sequence ID" value="XM_030343387.1"/>
</dbReference>
<dbReference type="Pfam" id="PF00656">
    <property type="entry name" value="Peptidase_C14"/>
    <property type="match status" value="1"/>
</dbReference>
<evidence type="ECO:0000256" key="15">
    <source>
        <dbReference type="ARBA" id="ARBA00068172"/>
    </source>
</evidence>
<dbReference type="OrthoDB" id="6114029at2759"/>
<feature type="domain" description="DED" evidence="18">
    <location>
        <begin position="26"/>
        <end position="105"/>
    </location>
</feature>
<dbReference type="InterPro" id="IPR002138">
    <property type="entry name" value="Pept_C14_p10"/>
</dbReference>
<evidence type="ECO:0000313" key="21">
    <source>
        <dbReference type="Ensembl" id="ENSGMOP00000061181.1"/>
    </source>
</evidence>
<dbReference type="Gene3D" id="3.40.50.1460">
    <property type="match status" value="1"/>
</dbReference>
<dbReference type="InterPro" id="IPR001309">
    <property type="entry name" value="Pept_C14_p20"/>
</dbReference>
<evidence type="ECO:0000256" key="6">
    <source>
        <dbReference type="ARBA" id="ARBA00022670"/>
    </source>
</evidence>
<dbReference type="FunFam" id="1.10.533.10:FF:000016">
    <property type="entry name" value="CASP8 and FADD-like apoptosis regulator"/>
    <property type="match status" value="1"/>
</dbReference>
<dbReference type="EC" id="3.4.22.61" evidence="14"/>
<dbReference type="GO" id="GO:0005886">
    <property type="term" value="C:plasma membrane"/>
    <property type="evidence" value="ECO:0007669"/>
    <property type="project" value="UniProtKB-ARBA"/>
</dbReference>
<keyword evidence="11" id="KW-0865">Zymogen</keyword>
<dbReference type="Proteomes" id="UP000694546">
    <property type="component" value="Chromosome 20"/>
</dbReference>
<comment type="similarity">
    <text evidence="3 16">Belongs to the peptidase C14A family.</text>
</comment>
<evidence type="ECO:0000256" key="7">
    <source>
        <dbReference type="ARBA" id="ARBA00022703"/>
    </source>
</evidence>
<dbReference type="SMART" id="SM00115">
    <property type="entry name" value="CASc"/>
    <property type="match status" value="1"/>
</dbReference>
<evidence type="ECO:0000256" key="5">
    <source>
        <dbReference type="ARBA" id="ARBA00022553"/>
    </source>
</evidence>
<dbReference type="PROSITE" id="PS50208">
    <property type="entry name" value="CASPASE_P20"/>
    <property type="match status" value="1"/>
</dbReference>
<dbReference type="PROSITE" id="PS50168">
    <property type="entry name" value="DED"/>
    <property type="match status" value="2"/>
</dbReference>
<feature type="domain" description="Caspase family p20" evidence="20">
    <location>
        <begin position="331"/>
        <end position="457"/>
    </location>
</feature>
<evidence type="ECO:0000256" key="11">
    <source>
        <dbReference type="ARBA" id="ARBA00023145"/>
    </source>
</evidence>
<dbReference type="SUPFAM" id="SSF52129">
    <property type="entry name" value="Caspase-like"/>
    <property type="match status" value="1"/>
</dbReference>
<evidence type="ECO:0000256" key="12">
    <source>
        <dbReference type="ARBA" id="ARBA00023242"/>
    </source>
</evidence>
<feature type="domain" description="Caspase family p10" evidence="19">
    <location>
        <begin position="483"/>
        <end position="570"/>
    </location>
</feature>
<dbReference type="CDD" id="cd08334">
    <property type="entry name" value="DED_Caspase_8_10_r2"/>
    <property type="match status" value="1"/>
</dbReference>
<dbReference type="PRINTS" id="PR00376">
    <property type="entry name" value="IL1BCENZYME"/>
</dbReference>
<accession>A0A8C5CIF9</accession>
<evidence type="ECO:0000256" key="8">
    <source>
        <dbReference type="ARBA" id="ARBA00022737"/>
    </source>
</evidence>
<proteinExistence type="inferred from homology"/>
<evidence type="ECO:0000259" key="18">
    <source>
        <dbReference type="PROSITE" id="PS50168"/>
    </source>
</evidence>
<dbReference type="Ensembl" id="ENSGMOT00000061784.1">
    <property type="protein sequence ID" value="ENSGMOP00000061181.1"/>
    <property type="gene ID" value="ENSGMOG00000030412.1"/>
</dbReference>
<name>A0A8C5CIF9_GADMO</name>
<dbReference type="Pfam" id="PF01335">
    <property type="entry name" value="DED"/>
    <property type="match status" value="2"/>
</dbReference>
<dbReference type="AlphaFoldDB" id="A0A8C5CIF9"/>
<dbReference type="CDD" id="cd08792">
    <property type="entry name" value="DED_Caspase_8_10_r1"/>
    <property type="match status" value="1"/>
</dbReference>
<dbReference type="GO" id="GO:0043065">
    <property type="term" value="P:positive regulation of apoptotic process"/>
    <property type="evidence" value="ECO:0007669"/>
    <property type="project" value="UniProtKB-ARBA"/>
</dbReference>